<dbReference type="GO" id="GO:0008276">
    <property type="term" value="F:protein methyltransferase activity"/>
    <property type="evidence" value="ECO:0007669"/>
    <property type="project" value="UniProtKB-UniRule"/>
</dbReference>
<dbReference type="AlphaFoldDB" id="A0A7C3AA24"/>
<sequence>MERELVVTRRDPPITARGGRWLEVSVETDAESVDAVAELFERYGYGQGVAIEYPVRQGPDGEDAEIDSTRPLLVSTYLPADAQGHAALARLREGLWHLSQLGHVGEMQVRELEEQDWAEAWKQHFPVTRIGRRLVIRPSWLEYQAGPDDIVIRLDPGMAFGTGLHPTTRHCLEWLEALPLAGARVLDAGAGSGILSIAAVRLGAASVDAVELDPVAVEVLRENLVRNRIAGRVRVIPGDVQAVIPPGAQYDLLLANIIARVLIGAGKRLVEATRPGGLLVLSGIIEPHEQTVRARYEELGARLAGRRVDGDWVTLLYEKPERR</sequence>
<proteinExistence type="inferred from homology"/>
<evidence type="ECO:0000256" key="2">
    <source>
        <dbReference type="ARBA" id="ARBA00022490"/>
    </source>
</evidence>
<dbReference type="Pfam" id="PF06325">
    <property type="entry name" value="PrmA"/>
    <property type="match status" value="1"/>
</dbReference>
<dbReference type="PROSITE" id="PS01131">
    <property type="entry name" value="RRNA_A_DIMETH"/>
    <property type="match status" value="1"/>
</dbReference>
<dbReference type="PANTHER" id="PTHR43648">
    <property type="entry name" value="ELECTRON TRANSFER FLAVOPROTEIN BETA SUBUNIT LYSINE METHYLTRANSFERASE"/>
    <property type="match status" value="1"/>
</dbReference>
<keyword evidence="2 6" id="KW-0963">Cytoplasm</keyword>
<comment type="subcellular location">
    <subcellularLocation>
        <location evidence="6">Cytoplasm</location>
    </subcellularLocation>
</comment>
<dbReference type="InterPro" id="IPR020596">
    <property type="entry name" value="rRNA_Ade_Mease_Trfase_CS"/>
</dbReference>
<comment type="caution">
    <text evidence="7">The sequence shown here is derived from an EMBL/GenBank/DDBJ whole genome shotgun (WGS) entry which is preliminary data.</text>
</comment>
<dbReference type="PANTHER" id="PTHR43648:SF1">
    <property type="entry name" value="ELECTRON TRANSFER FLAVOPROTEIN BETA SUBUNIT LYSINE METHYLTRANSFERASE"/>
    <property type="match status" value="1"/>
</dbReference>
<evidence type="ECO:0000256" key="3">
    <source>
        <dbReference type="ARBA" id="ARBA00022603"/>
    </source>
</evidence>
<accession>A0A7C3AA24</accession>
<evidence type="ECO:0000256" key="5">
    <source>
        <dbReference type="ARBA" id="ARBA00022691"/>
    </source>
</evidence>
<evidence type="ECO:0000256" key="1">
    <source>
        <dbReference type="ARBA" id="ARBA00009741"/>
    </source>
</evidence>
<dbReference type="InterPro" id="IPR029063">
    <property type="entry name" value="SAM-dependent_MTases_sf"/>
</dbReference>
<comment type="function">
    <text evidence="6">Methylates ribosomal protein L11.</text>
</comment>
<evidence type="ECO:0000256" key="4">
    <source>
        <dbReference type="ARBA" id="ARBA00022679"/>
    </source>
</evidence>
<dbReference type="InterPro" id="IPR050078">
    <property type="entry name" value="Ribosomal_L11_MeTrfase_PrmA"/>
</dbReference>
<keyword evidence="4 6" id="KW-0808">Transferase</keyword>
<comment type="caution">
    <text evidence="6">Lacks conserved residue(s) required for the propagation of feature annotation.</text>
</comment>
<keyword evidence="3 6" id="KW-0489">Methyltransferase</keyword>
<gene>
    <name evidence="6 7" type="primary">prmA</name>
    <name evidence="7" type="ORF">ENP13_09505</name>
</gene>
<dbReference type="Gene3D" id="3.40.50.150">
    <property type="entry name" value="Vaccinia Virus protein VP39"/>
    <property type="match status" value="1"/>
</dbReference>
<dbReference type="EMBL" id="DSID01000720">
    <property type="protein sequence ID" value="HEX71458.1"/>
    <property type="molecule type" value="Genomic_DNA"/>
</dbReference>
<dbReference type="InterPro" id="IPR004498">
    <property type="entry name" value="Ribosomal_PrmA_MeTrfase"/>
</dbReference>
<evidence type="ECO:0000256" key="6">
    <source>
        <dbReference type="HAMAP-Rule" id="MF_00735"/>
    </source>
</evidence>
<comment type="catalytic activity">
    <reaction evidence="6">
        <text>L-lysyl-[protein] + 3 S-adenosyl-L-methionine = N(6),N(6),N(6)-trimethyl-L-lysyl-[protein] + 3 S-adenosyl-L-homocysteine + 3 H(+)</text>
        <dbReference type="Rhea" id="RHEA:54192"/>
        <dbReference type="Rhea" id="RHEA-COMP:9752"/>
        <dbReference type="Rhea" id="RHEA-COMP:13826"/>
        <dbReference type="ChEBI" id="CHEBI:15378"/>
        <dbReference type="ChEBI" id="CHEBI:29969"/>
        <dbReference type="ChEBI" id="CHEBI:57856"/>
        <dbReference type="ChEBI" id="CHEBI:59789"/>
        <dbReference type="ChEBI" id="CHEBI:61961"/>
    </reaction>
</comment>
<dbReference type="GO" id="GO:0005737">
    <property type="term" value="C:cytoplasm"/>
    <property type="evidence" value="ECO:0007669"/>
    <property type="project" value="UniProtKB-SubCell"/>
</dbReference>
<name>A0A7C3AA24_9BACT</name>
<dbReference type="PIRSF" id="PIRSF000401">
    <property type="entry name" value="RPL11_MTase"/>
    <property type="match status" value="1"/>
</dbReference>
<protein>
    <recommendedName>
        <fullName evidence="6">Ribosomal protein L11 methyltransferase</fullName>
        <shortName evidence="6">L11 Mtase</shortName>
        <ecNumber evidence="6">2.1.1.-</ecNumber>
    </recommendedName>
</protein>
<dbReference type="SUPFAM" id="SSF53335">
    <property type="entry name" value="S-adenosyl-L-methionine-dependent methyltransferases"/>
    <property type="match status" value="1"/>
</dbReference>
<dbReference type="GO" id="GO:0005840">
    <property type="term" value="C:ribosome"/>
    <property type="evidence" value="ECO:0007669"/>
    <property type="project" value="UniProtKB-KW"/>
</dbReference>
<dbReference type="GO" id="GO:0000179">
    <property type="term" value="F:rRNA (adenine-N6,N6-)-dimethyltransferase activity"/>
    <property type="evidence" value="ECO:0007669"/>
    <property type="project" value="InterPro"/>
</dbReference>
<dbReference type="NCBIfam" id="TIGR00406">
    <property type="entry name" value="prmA"/>
    <property type="match status" value="1"/>
</dbReference>
<comment type="similarity">
    <text evidence="1 6">Belongs to the methyltransferase superfamily. PrmA family.</text>
</comment>
<dbReference type="HAMAP" id="MF_00735">
    <property type="entry name" value="Methyltr_PrmA"/>
    <property type="match status" value="1"/>
</dbReference>
<keyword evidence="7" id="KW-0687">Ribonucleoprotein</keyword>
<keyword evidence="7" id="KW-0689">Ribosomal protein</keyword>
<dbReference type="EC" id="2.1.1.-" evidence="6"/>
<reference evidence="7" key="1">
    <citation type="journal article" date="2020" name="mSystems">
        <title>Genome- and Community-Level Interaction Insights into Carbon Utilization and Element Cycling Functions of Hydrothermarchaeota in Hydrothermal Sediment.</title>
        <authorList>
            <person name="Zhou Z."/>
            <person name="Liu Y."/>
            <person name="Xu W."/>
            <person name="Pan J."/>
            <person name="Luo Z.H."/>
            <person name="Li M."/>
        </authorList>
    </citation>
    <scope>NUCLEOTIDE SEQUENCE [LARGE SCALE GENOMIC DNA]</scope>
    <source>
        <strain evidence="7">SpSt-192</strain>
    </source>
</reference>
<keyword evidence="5 6" id="KW-0949">S-adenosyl-L-methionine</keyword>
<organism evidence="7">
    <name type="scientific">Thermorudis sp</name>
    <dbReference type="NCBI Taxonomy" id="1969470"/>
    <lineage>
        <taxon>Bacteria</taxon>
        <taxon>Pseudomonadati</taxon>
        <taxon>Thermomicrobiota</taxon>
        <taxon>Thermomicrobia</taxon>
        <taxon>Thermomicrobia incertae sedis</taxon>
        <taxon>Thermorudis</taxon>
    </lineage>
</organism>
<evidence type="ECO:0000313" key="7">
    <source>
        <dbReference type="EMBL" id="HEX71458.1"/>
    </source>
</evidence>
<dbReference type="CDD" id="cd02440">
    <property type="entry name" value="AdoMet_MTases"/>
    <property type="match status" value="1"/>
</dbReference>